<protein>
    <submittedName>
        <fullName evidence="2">HNH endonuclease</fullName>
    </submittedName>
</protein>
<dbReference type="Proteomes" id="UP001209682">
    <property type="component" value="Unassembled WGS sequence"/>
</dbReference>
<evidence type="ECO:0000313" key="3">
    <source>
        <dbReference type="Proteomes" id="UP001209682"/>
    </source>
</evidence>
<dbReference type="GO" id="GO:0004519">
    <property type="term" value="F:endonuclease activity"/>
    <property type="evidence" value="ECO:0007669"/>
    <property type="project" value="UniProtKB-KW"/>
</dbReference>
<dbReference type="Pfam" id="PF14279">
    <property type="entry name" value="HNH_5"/>
    <property type="match status" value="1"/>
</dbReference>
<dbReference type="EMBL" id="JAPEQW010000016">
    <property type="protein sequence ID" value="MCW8040061.1"/>
    <property type="molecule type" value="Genomic_DNA"/>
</dbReference>
<feature type="domain" description="HNH nuclease" evidence="1">
    <location>
        <begin position="70"/>
        <end position="120"/>
    </location>
</feature>
<dbReference type="InterPro" id="IPR052892">
    <property type="entry name" value="NA-targeting_endonuclease"/>
</dbReference>
<dbReference type="InterPro" id="IPR029471">
    <property type="entry name" value="HNH_5"/>
</dbReference>
<gene>
    <name evidence="2" type="ORF">OKC24_13010</name>
</gene>
<keyword evidence="2" id="KW-0255">Endonuclease</keyword>
<dbReference type="RefSeq" id="WP_265465521.1">
    <property type="nucleotide sequence ID" value="NZ_JAPEQW010000016.1"/>
</dbReference>
<reference evidence="2 3" key="1">
    <citation type="submission" date="2022-11" db="EMBL/GenBank/DDBJ databases">
        <title>Acinetobacter entericus sp. nov., isolated from the gut of the plastic-eating larvae of the Coleoptera insect Zophobas atratus.</title>
        <authorList>
            <person name="Dong X."/>
            <person name="Yang Y."/>
        </authorList>
    </citation>
    <scope>NUCLEOTIDE SEQUENCE [LARGE SCALE GENOMIC DNA]</scope>
    <source>
        <strain evidence="2 3">BIT-DXN8</strain>
    </source>
</reference>
<dbReference type="SMART" id="SM00507">
    <property type="entry name" value="HNHc"/>
    <property type="match status" value="1"/>
</dbReference>
<accession>A0ABT3NKG6</accession>
<dbReference type="Gene3D" id="1.10.30.50">
    <property type="match status" value="1"/>
</dbReference>
<keyword evidence="2" id="KW-0378">Hydrolase</keyword>
<evidence type="ECO:0000313" key="2">
    <source>
        <dbReference type="EMBL" id="MCW8040061.1"/>
    </source>
</evidence>
<dbReference type="InterPro" id="IPR003615">
    <property type="entry name" value="HNH_nuc"/>
</dbReference>
<keyword evidence="3" id="KW-1185">Reference proteome</keyword>
<sequence length="135" mass="15557">MSEDYEICQYCQEDYAVDYYYKINPMVVLCNRCADLILNVVHKAQYGRFVSWPENIKPERKYSKKQIGIKLRLQVYERDGFKCVTCGVQQNLTLDHIKPESKGGESTFENLQTMCKSCNSSKGAKFDEDLNGGKS</sequence>
<dbReference type="PANTHER" id="PTHR33877:SF2">
    <property type="entry name" value="OS07G0170200 PROTEIN"/>
    <property type="match status" value="1"/>
</dbReference>
<dbReference type="PANTHER" id="PTHR33877">
    <property type="entry name" value="SLL1193 PROTEIN"/>
    <property type="match status" value="1"/>
</dbReference>
<dbReference type="CDD" id="cd00085">
    <property type="entry name" value="HNHc"/>
    <property type="match status" value="1"/>
</dbReference>
<keyword evidence="2" id="KW-0540">Nuclease</keyword>
<name>A0ABT3NKG6_9GAMM</name>
<proteinExistence type="predicted"/>
<comment type="caution">
    <text evidence="2">The sequence shown here is derived from an EMBL/GenBank/DDBJ whole genome shotgun (WGS) entry which is preliminary data.</text>
</comment>
<organism evidence="2 3">
    <name type="scientific">Acinetobacter entericus</name>
    <dbReference type="NCBI Taxonomy" id="2989714"/>
    <lineage>
        <taxon>Bacteria</taxon>
        <taxon>Pseudomonadati</taxon>
        <taxon>Pseudomonadota</taxon>
        <taxon>Gammaproteobacteria</taxon>
        <taxon>Moraxellales</taxon>
        <taxon>Moraxellaceae</taxon>
        <taxon>Acinetobacter</taxon>
    </lineage>
</organism>
<evidence type="ECO:0000259" key="1">
    <source>
        <dbReference type="SMART" id="SM00507"/>
    </source>
</evidence>